<comment type="caution">
    <text evidence="17">The sequence shown here is derived from an EMBL/GenBank/DDBJ whole genome shotgun (WGS) entry which is preliminary data.</text>
</comment>
<dbReference type="CDD" id="cd10719">
    <property type="entry name" value="DnaJ_zf"/>
    <property type="match status" value="1"/>
</dbReference>
<keyword evidence="1 12" id="KW-0963">Cytoplasm</keyword>
<evidence type="ECO:0000259" key="15">
    <source>
        <dbReference type="PROSITE" id="PS50076"/>
    </source>
</evidence>
<dbReference type="InterPro" id="IPR008971">
    <property type="entry name" value="HSP40/DnaJ_pept-bd"/>
</dbReference>
<comment type="domain">
    <text evidence="12">The J domain is necessary and sufficient to stimulate DnaK ATPase activity. Zinc center 1 plays an important role in the autonomous, DnaK-independent chaperone activity of DnaJ. Zinc center 2 is essential for interaction with DnaK and for DnaJ activity.</text>
</comment>
<dbReference type="Pfam" id="PF00684">
    <property type="entry name" value="DnaJ_CXXCXGXG"/>
    <property type="match status" value="1"/>
</dbReference>
<dbReference type="PROSITE" id="PS50076">
    <property type="entry name" value="DNAJ_2"/>
    <property type="match status" value="1"/>
</dbReference>
<evidence type="ECO:0000256" key="9">
    <source>
        <dbReference type="ARBA" id="ARBA00053423"/>
    </source>
</evidence>
<sequence>MAQRDYYEILGVARDAEPDVIKKAYRKLAMQFHPDKNPGDKEAEEKFKEAAGAYEVLSDQDKRAKYDRFGHAAFANGGRGGGGFTDAEDIFSHFGDIFGDLFGGGGQQRQRRSRNEPRRGSDLRYVTEVTLKDVITGSEKEIEFDTEKNCDTCNGSGAEKGSQPTTCGTCGGSGQVVRQQGFFAMASTCPTCQGNGTIIKNPCKPCKGKGRLAEHRKIRLNIPAGVDTGTRLRVATEGEGGYMGGPPGDLFVEIRVKQHPKFEREGEHLFSVLNVPYVQMLLGAEIEVPTVTGKATVEVPRGIKVGDNVKLSGEGLPSLRGSRRGDIYFQVQVEFPDKLDKKEEEALREIAKAKGIKVSSEGGGFFGRKK</sequence>
<dbReference type="PANTHER" id="PTHR43096:SF48">
    <property type="entry name" value="CHAPERONE PROTEIN DNAJ"/>
    <property type="match status" value="1"/>
</dbReference>
<dbReference type="PROSITE" id="PS00636">
    <property type="entry name" value="DNAJ_1"/>
    <property type="match status" value="1"/>
</dbReference>
<dbReference type="FunFam" id="2.60.260.20:FF:000005">
    <property type="entry name" value="Chaperone protein dnaJ 1, mitochondrial"/>
    <property type="match status" value="1"/>
</dbReference>
<feature type="region of interest" description="Disordered" evidence="14">
    <location>
        <begin position="102"/>
        <end position="122"/>
    </location>
</feature>
<keyword evidence="4 12" id="KW-0677">Repeat</keyword>
<evidence type="ECO:0000256" key="6">
    <source>
        <dbReference type="ARBA" id="ARBA00022833"/>
    </source>
</evidence>
<keyword evidence="6 12" id="KW-0862">Zinc</keyword>
<evidence type="ECO:0000256" key="8">
    <source>
        <dbReference type="ARBA" id="ARBA00023186"/>
    </source>
</evidence>
<dbReference type="CDD" id="cd06257">
    <property type="entry name" value="DnaJ"/>
    <property type="match status" value="1"/>
</dbReference>
<dbReference type="PRINTS" id="PR00625">
    <property type="entry name" value="JDOMAIN"/>
</dbReference>
<dbReference type="OrthoDB" id="5289347at2"/>
<dbReference type="PANTHER" id="PTHR43096">
    <property type="entry name" value="DNAJ HOMOLOG 1, MITOCHONDRIAL-RELATED"/>
    <property type="match status" value="1"/>
</dbReference>
<protein>
    <recommendedName>
        <fullName evidence="11 12">Chaperone protein DnaJ</fullName>
    </recommendedName>
</protein>
<dbReference type="GO" id="GO:0005737">
    <property type="term" value="C:cytoplasm"/>
    <property type="evidence" value="ECO:0007669"/>
    <property type="project" value="UniProtKB-SubCell"/>
</dbReference>
<evidence type="ECO:0000256" key="2">
    <source>
        <dbReference type="ARBA" id="ARBA00022705"/>
    </source>
</evidence>
<dbReference type="NCBIfam" id="TIGR02349">
    <property type="entry name" value="DnaJ_bact"/>
    <property type="match status" value="1"/>
</dbReference>
<dbReference type="Gene3D" id="1.10.287.110">
    <property type="entry name" value="DnaJ domain"/>
    <property type="match status" value="1"/>
</dbReference>
<evidence type="ECO:0000256" key="11">
    <source>
        <dbReference type="ARBA" id="ARBA00067609"/>
    </source>
</evidence>
<dbReference type="GO" id="GO:0009408">
    <property type="term" value="P:response to heat"/>
    <property type="evidence" value="ECO:0007669"/>
    <property type="project" value="InterPro"/>
</dbReference>
<evidence type="ECO:0000256" key="5">
    <source>
        <dbReference type="ARBA" id="ARBA00022771"/>
    </source>
</evidence>
<proteinExistence type="inferred from homology"/>
<dbReference type="InterPro" id="IPR002939">
    <property type="entry name" value="DnaJ_C"/>
</dbReference>
<dbReference type="GO" id="GO:0031072">
    <property type="term" value="F:heat shock protein binding"/>
    <property type="evidence" value="ECO:0007669"/>
    <property type="project" value="InterPro"/>
</dbReference>
<dbReference type="InterPro" id="IPR018253">
    <property type="entry name" value="DnaJ_domain_CS"/>
</dbReference>
<feature type="binding site" evidence="12">
    <location>
        <position position="203"/>
    </location>
    <ligand>
        <name>Zn(2+)</name>
        <dbReference type="ChEBI" id="CHEBI:29105"/>
        <label>1</label>
    </ligand>
</feature>
<comment type="function">
    <text evidence="9 12">Participates actively in the response to hyperosmotic and heat shock by preventing the aggregation of stress-denatured proteins and by disaggregating proteins, also in an autonomous, DnaK-independent fashion. Unfolded proteins bind initially to DnaJ; upon interaction with the DnaJ-bound protein, DnaK hydrolyzes its bound ATP, resulting in the formation of a stable complex. GrpE releases ADP from DnaK; ATP binding to DnaK triggers the release of the substrate protein, thus completing the reaction cycle. Several rounds of ATP-dependent interactions between DnaJ, DnaK and GrpE are required for fully efficient folding. Also involved, together with DnaK and GrpE, in the DNA replication of plasmids through activation of initiation proteins.</text>
</comment>
<dbReference type="GO" id="GO:0006260">
    <property type="term" value="P:DNA replication"/>
    <property type="evidence" value="ECO:0007669"/>
    <property type="project" value="UniProtKB-KW"/>
</dbReference>
<dbReference type="SUPFAM" id="SSF57938">
    <property type="entry name" value="DnaJ/Hsp40 cysteine-rich domain"/>
    <property type="match status" value="1"/>
</dbReference>
<comment type="subcellular location">
    <subcellularLocation>
        <location evidence="12">Cytoplasm</location>
    </subcellularLocation>
</comment>
<dbReference type="CDD" id="cd10747">
    <property type="entry name" value="DnaJ_C"/>
    <property type="match status" value="1"/>
</dbReference>
<comment type="similarity">
    <text evidence="10 12">Belongs to the DnaJ family.</text>
</comment>
<accession>A0A150WFF9</accession>
<feature type="binding site" evidence="12">
    <location>
        <position position="153"/>
    </location>
    <ligand>
        <name>Zn(2+)</name>
        <dbReference type="ChEBI" id="CHEBI:29105"/>
        <label>1</label>
    </ligand>
</feature>
<feature type="domain" description="J" evidence="15">
    <location>
        <begin position="5"/>
        <end position="70"/>
    </location>
</feature>
<feature type="domain" description="CR-type" evidence="16">
    <location>
        <begin position="137"/>
        <end position="215"/>
    </location>
</feature>
<dbReference type="RefSeq" id="WP_061836786.1">
    <property type="nucleotide sequence ID" value="NZ_LUKE01000006.1"/>
</dbReference>
<dbReference type="SUPFAM" id="SSF46565">
    <property type="entry name" value="Chaperone J-domain"/>
    <property type="match status" value="1"/>
</dbReference>
<feature type="binding site" evidence="12">
    <location>
        <position position="170"/>
    </location>
    <ligand>
        <name>Zn(2+)</name>
        <dbReference type="ChEBI" id="CHEBI:29105"/>
        <label>2</label>
    </ligand>
</feature>
<dbReference type="Gene3D" id="2.60.260.20">
    <property type="entry name" value="Urease metallochaperone UreE, N-terminal domain"/>
    <property type="match status" value="2"/>
</dbReference>
<feature type="binding site" evidence="12">
    <location>
        <position position="192"/>
    </location>
    <ligand>
        <name>Zn(2+)</name>
        <dbReference type="ChEBI" id="CHEBI:29105"/>
        <label>2</label>
    </ligand>
</feature>
<comment type="cofactor">
    <cofactor evidence="12">
        <name>Zn(2+)</name>
        <dbReference type="ChEBI" id="CHEBI:29105"/>
    </cofactor>
    <text evidence="12">Binds 2 Zn(2+) ions per monomer.</text>
</comment>
<dbReference type="Pfam" id="PF01556">
    <property type="entry name" value="DnaJ_C"/>
    <property type="match status" value="1"/>
</dbReference>
<reference evidence="17 18" key="1">
    <citation type="submission" date="2016-03" db="EMBL/GenBank/DDBJ databases">
        <authorList>
            <person name="Ploux O."/>
        </authorList>
    </citation>
    <scope>NUCLEOTIDE SEQUENCE [LARGE SCALE GENOMIC DNA]</scope>
    <source>
        <strain evidence="17 18">R0</strain>
    </source>
</reference>
<feature type="repeat" description="CXXCXGXG motif" evidence="12">
    <location>
        <begin position="203"/>
        <end position="210"/>
    </location>
</feature>
<dbReference type="SUPFAM" id="SSF49493">
    <property type="entry name" value="HSP40/DnaJ peptide-binding domain"/>
    <property type="match status" value="2"/>
</dbReference>
<dbReference type="InterPro" id="IPR036869">
    <property type="entry name" value="J_dom_sf"/>
</dbReference>
<evidence type="ECO:0000256" key="10">
    <source>
        <dbReference type="ARBA" id="ARBA00061004"/>
    </source>
</evidence>
<evidence type="ECO:0000313" key="18">
    <source>
        <dbReference type="Proteomes" id="UP000075320"/>
    </source>
</evidence>
<dbReference type="AlphaFoldDB" id="A0A150WFF9"/>
<keyword evidence="5 12" id="KW-0863">Zinc-finger</keyword>
<evidence type="ECO:0000256" key="13">
    <source>
        <dbReference type="PROSITE-ProRule" id="PRU00546"/>
    </source>
</evidence>
<evidence type="ECO:0000256" key="4">
    <source>
        <dbReference type="ARBA" id="ARBA00022737"/>
    </source>
</evidence>
<evidence type="ECO:0000256" key="14">
    <source>
        <dbReference type="SAM" id="MobiDB-lite"/>
    </source>
</evidence>
<feature type="binding site" evidence="12">
    <location>
        <position position="189"/>
    </location>
    <ligand>
        <name>Zn(2+)</name>
        <dbReference type="ChEBI" id="CHEBI:29105"/>
        <label>2</label>
    </ligand>
</feature>
<dbReference type="InterPro" id="IPR036410">
    <property type="entry name" value="HSP_DnaJ_Cys-rich_dom_sf"/>
</dbReference>
<dbReference type="GO" id="GO:0042026">
    <property type="term" value="P:protein refolding"/>
    <property type="evidence" value="ECO:0007669"/>
    <property type="project" value="TreeGrafter"/>
</dbReference>
<dbReference type="Proteomes" id="UP000075320">
    <property type="component" value="Unassembled WGS sequence"/>
</dbReference>
<organism evidence="17 18">
    <name type="scientific">Bdellovibrio bacteriovorus</name>
    <dbReference type="NCBI Taxonomy" id="959"/>
    <lineage>
        <taxon>Bacteria</taxon>
        <taxon>Pseudomonadati</taxon>
        <taxon>Bdellovibrionota</taxon>
        <taxon>Bdellovibrionia</taxon>
        <taxon>Bdellovibrionales</taxon>
        <taxon>Pseudobdellovibrionaceae</taxon>
        <taxon>Bdellovibrio</taxon>
    </lineage>
</organism>
<evidence type="ECO:0000256" key="12">
    <source>
        <dbReference type="HAMAP-Rule" id="MF_01152"/>
    </source>
</evidence>
<dbReference type="GO" id="GO:0008270">
    <property type="term" value="F:zinc ion binding"/>
    <property type="evidence" value="ECO:0007669"/>
    <property type="project" value="UniProtKB-UniRule"/>
</dbReference>
<dbReference type="InterPro" id="IPR001623">
    <property type="entry name" value="DnaJ_domain"/>
</dbReference>
<dbReference type="InterPro" id="IPR001305">
    <property type="entry name" value="HSP_DnaJ_Cys-rich_dom"/>
</dbReference>
<feature type="repeat" description="CXXCXGXG motif" evidence="12">
    <location>
        <begin position="150"/>
        <end position="157"/>
    </location>
</feature>
<keyword evidence="3 12" id="KW-0479">Metal-binding</keyword>
<dbReference type="PROSITE" id="PS51188">
    <property type="entry name" value="ZF_CR"/>
    <property type="match status" value="1"/>
</dbReference>
<feature type="compositionally biased region" description="Basic and acidic residues" evidence="14">
    <location>
        <begin position="113"/>
        <end position="122"/>
    </location>
</feature>
<evidence type="ECO:0000256" key="7">
    <source>
        <dbReference type="ARBA" id="ARBA00023016"/>
    </source>
</evidence>
<dbReference type="GO" id="GO:0005524">
    <property type="term" value="F:ATP binding"/>
    <property type="evidence" value="ECO:0007669"/>
    <property type="project" value="InterPro"/>
</dbReference>
<gene>
    <name evidence="12" type="primary">dnaJ</name>
    <name evidence="17" type="ORF">AZI86_18615</name>
</gene>
<dbReference type="FunFam" id="1.10.287.110:FF:000034">
    <property type="entry name" value="Chaperone protein DnaJ"/>
    <property type="match status" value="1"/>
</dbReference>
<name>A0A150WFF9_BDEBC</name>
<feature type="zinc finger region" description="CR-type" evidence="13">
    <location>
        <begin position="137"/>
        <end position="215"/>
    </location>
</feature>
<dbReference type="EMBL" id="LUKE01000006">
    <property type="protein sequence ID" value="KYG61704.1"/>
    <property type="molecule type" value="Genomic_DNA"/>
</dbReference>
<evidence type="ECO:0000256" key="1">
    <source>
        <dbReference type="ARBA" id="ARBA00022490"/>
    </source>
</evidence>
<feature type="binding site" evidence="12">
    <location>
        <position position="150"/>
    </location>
    <ligand>
        <name>Zn(2+)</name>
        <dbReference type="ChEBI" id="CHEBI:29105"/>
        <label>1</label>
    </ligand>
</feature>
<evidence type="ECO:0000313" key="17">
    <source>
        <dbReference type="EMBL" id="KYG61704.1"/>
    </source>
</evidence>
<dbReference type="Pfam" id="PF00226">
    <property type="entry name" value="DnaJ"/>
    <property type="match status" value="1"/>
</dbReference>
<dbReference type="GO" id="GO:0051082">
    <property type="term" value="F:unfolded protein binding"/>
    <property type="evidence" value="ECO:0007669"/>
    <property type="project" value="UniProtKB-UniRule"/>
</dbReference>
<dbReference type="Gene3D" id="2.10.230.10">
    <property type="entry name" value="Heat shock protein DnaJ, cysteine-rich domain"/>
    <property type="match status" value="1"/>
</dbReference>
<dbReference type="SMART" id="SM00271">
    <property type="entry name" value="DnaJ"/>
    <property type="match status" value="1"/>
</dbReference>
<dbReference type="FunFam" id="2.10.230.10:FF:000002">
    <property type="entry name" value="Molecular chaperone DnaJ"/>
    <property type="match status" value="1"/>
</dbReference>
<feature type="repeat" description="CXXCXGXG motif" evidence="12">
    <location>
        <begin position="167"/>
        <end position="174"/>
    </location>
</feature>
<feature type="binding site" evidence="12">
    <location>
        <position position="167"/>
    </location>
    <ligand>
        <name>Zn(2+)</name>
        <dbReference type="ChEBI" id="CHEBI:29105"/>
        <label>2</label>
    </ligand>
</feature>
<feature type="binding site" evidence="12">
    <location>
        <position position="206"/>
    </location>
    <ligand>
        <name>Zn(2+)</name>
        <dbReference type="ChEBI" id="CHEBI:29105"/>
        <label>1</label>
    </ligand>
</feature>
<feature type="repeat" description="CXXCXGXG motif" evidence="12">
    <location>
        <begin position="189"/>
        <end position="196"/>
    </location>
</feature>
<dbReference type="NCBIfam" id="NF008035">
    <property type="entry name" value="PRK10767.1"/>
    <property type="match status" value="1"/>
</dbReference>
<dbReference type="InterPro" id="IPR012724">
    <property type="entry name" value="DnaJ"/>
</dbReference>
<evidence type="ECO:0000259" key="16">
    <source>
        <dbReference type="PROSITE" id="PS51188"/>
    </source>
</evidence>
<dbReference type="HAMAP" id="MF_01152">
    <property type="entry name" value="DnaJ"/>
    <property type="match status" value="1"/>
</dbReference>
<keyword evidence="2 12" id="KW-0235">DNA replication</keyword>
<keyword evidence="18" id="KW-1185">Reference proteome</keyword>
<evidence type="ECO:0000256" key="3">
    <source>
        <dbReference type="ARBA" id="ARBA00022723"/>
    </source>
</evidence>
<keyword evidence="7 12" id="KW-0346">Stress response</keyword>
<keyword evidence="8 12" id="KW-0143">Chaperone</keyword>
<comment type="subunit">
    <text evidence="12">Homodimer.</text>
</comment>